<dbReference type="InterPro" id="IPR007379">
    <property type="entry name" value="Tim44-like_dom"/>
</dbReference>
<feature type="compositionally biased region" description="Polar residues" evidence="1">
    <location>
        <begin position="129"/>
        <end position="140"/>
    </location>
</feature>
<feature type="transmembrane region" description="Helical" evidence="2">
    <location>
        <begin position="100"/>
        <end position="118"/>
    </location>
</feature>
<evidence type="ECO:0000313" key="6">
    <source>
        <dbReference type="Proteomes" id="UP001629953"/>
    </source>
</evidence>
<dbReference type="EMBL" id="JBEQCT010000011">
    <property type="protein sequence ID" value="MFM2486819.1"/>
    <property type="molecule type" value="Genomic_DNA"/>
</dbReference>
<dbReference type="PANTHER" id="PTHR41542">
    <property type="entry name" value="BLL5807 PROTEIN"/>
    <property type="match status" value="1"/>
</dbReference>
<sequence length="290" mass="31796">MTFKRVSTLLLVALTVVTLSLDANARKFGGGKSFGKSFRTAPHNSLTQRPTSQSAGQKGVASNVRRPGIMGGLLGGLLAGGLFAWLLGSGAFHGLQIMDMLIIAVIAFIGFRILRAMMQAKAVNAQANGSAQQPWQTRSSPEPFEPTNHSFAAESASPTDDVPFDIPKDLDISGFLEGSRGHYNIIQTAWNHNDLPTIRDYVAPELYQQLVDERAKLGSQPLSNQILYVEASLVRAQCSKLYQQLSVHFIGKYKDTQSNEQAIDEIWHLRRSADQANADWLIEGIEERGE</sequence>
<keyword evidence="3" id="KW-0732">Signal</keyword>
<dbReference type="Proteomes" id="UP001629953">
    <property type="component" value="Unassembled WGS sequence"/>
</dbReference>
<dbReference type="PANTHER" id="PTHR41542:SF1">
    <property type="entry name" value="BLL5807 PROTEIN"/>
    <property type="match status" value="1"/>
</dbReference>
<evidence type="ECO:0000256" key="1">
    <source>
        <dbReference type="SAM" id="MobiDB-lite"/>
    </source>
</evidence>
<dbReference type="RefSeq" id="WP_408625114.1">
    <property type="nucleotide sequence ID" value="NZ_JBEQCT010000011.1"/>
</dbReference>
<feature type="region of interest" description="Disordered" evidence="1">
    <location>
        <begin position="39"/>
        <end position="63"/>
    </location>
</feature>
<evidence type="ECO:0000259" key="4">
    <source>
        <dbReference type="SMART" id="SM00978"/>
    </source>
</evidence>
<evidence type="ECO:0000313" key="5">
    <source>
        <dbReference type="EMBL" id="MFM2486819.1"/>
    </source>
</evidence>
<evidence type="ECO:0000256" key="3">
    <source>
        <dbReference type="SAM" id="SignalP"/>
    </source>
</evidence>
<feature type="transmembrane region" description="Helical" evidence="2">
    <location>
        <begin position="69"/>
        <end position="88"/>
    </location>
</feature>
<protein>
    <submittedName>
        <fullName evidence="5">TIM44-like domain-containing protein</fullName>
    </submittedName>
</protein>
<dbReference type="Pfam" id="PF04280">
    <property type="entry name" value="Tim44"/>
    <property type="match status" value="1"/>
</dbReference>
<feature type="compositionally biased region" description="Polar residues" evidence="1">
    <location>
        <begin position="42"/>
        <end position="56"/>
    </location>
</feature>
<accession>A0ABW9GBX4</accession>
<dbReference type="SUPFAM" id="SSF54427">
    <property type="entry name" value="NTF2-like"/>
    <property type="match status" value="1"/>
</dbReference>
<name>A0ABW9GBX4_9GAMM</name>
<feature type="chain" id="PRO_5047346437" evidence="3">
    <location>
        <begin position="26"/>
        <end position="290"/>
    </location>
</feature>
<organism evidence="5 6">
    <name type="scientific">Celerinatantimonas yamalensis</name>
    <dbReference type="NCBI Taxonomy" id="559956"/>
    <lineage>
        <taxon>Bacteria</taxon>
        <taxon>Pseudomonadati</taxon>
        <taxon>Pseudomonadota</taxon>
        <taxon>Gammaproteobacteria</taxon>
        <taxon>Celerinatantimonadaceae</taxon>
        <taxon>Celerinatantimonas</taxon>
    </lineage>
</organism>
<feature type="signal peptide" evidence="3">
    <location>
        <begin position="1"/>
        <end position="25"/>
    </location>
</feature>
<dbReference type="InterPro" id="IPR032710">
    <property type="entry name" value="NTF2-like_dom_sf"/>
</dbReference>
<keyword evidence="2" id="KW-1133">Transmembrane helix</keyword>
<feature type="region of interest" description="Disordered" evidence="1">
    <location>
        <begin position="129"/>
        <end position="162"/>
    </location>
</feature>
<keyword evidence="2" id="KW-0472">Membrane</keyword>
<evidence type="ECO:0000256" key="2">
    <source>
        <dbReference type="SAM" id="Phobius"/>
    </source>
</evidence>
<keyword evidence="2" id="KW-0812">Transmembrane</keyword>
<comment type="caution">
    <text evidence="5">The sequence shown here is derived from an EMBL/GenBank/DDBJ whole genome shotgun (WGS) entry which is preliminary data.</text>
</comment>
<dbReference type="SMART" id="SM00978">
    <property type="entry name" value="Tim44"/>
    <property type="match status" value="1"/>
</dbReference>
<reference evidence="5 6" key="1">
    <citation type="journal article" date="2013" name="Int. J. Syst. Evol. Microbiol.">
        <title>Celerinatantimonas yamalensis sp. nov., a cold-adapted diazotrophic bacterium from a cold permafrost brine.</title>
        <authorList>
            <person name="Shcherbakova V."/>
            <person name="Chuvilskaya N."/>
            <person name="Rivkina E."/>
            <person name="Demidov N."/>
            <person name="Uchaeva V."/>
            <person name="Suetin S."/>
            <person name="Suzina N."/>
            <person name="Gilichinsky D."/>
        </authorList>
    </citation>
    <scope>NUCLEOTIDE SEQUENCE [LARGE SCALE GENOMIC DNA]</scope>
    <source>
        <strain evidence="5 6">C7</strain>
    </source>
</reference>
<proteinExistence type="predicted"/>
<keyword evidence="6" id="KW-1185">Reference proteome</keyword>
<gene>
    <name evidence="5" type="ORF">ABUE30_17440</name>
</gene>
<feature type="domain" description="Tim44-like" evidence="4">
    <location>
        <begin position="156"/>
        <end position="287"/>
    </location>
</feature>